<dbReference type="AlphaFoldDB" id="A0A9D2R747"/>
<dbReference type="GO" id="GO:0016805">
    <property type="term" value="F:dipeptidase activity"/>
    <property type="evidence" value="ECO:0007669"/>
    <property type="project" value="InterPro"/>
</dbReference>
<protein>
    <recommendedName>
        <fullName evidence="1">Peptidase M20 domain-containing protein 2</fullName>
    </recommendedName>
</protein>
<proteinExistence type="inferred from homology"/>
<evidence type="ECO:0000256" key="1">
    <source>
        <dbReference type="PIRNR" id="PIRNR037226"/>
    </source>
</evidence>
<dbReference type="InterPro" id="IPR017439">
    <property type="entry name" value="Amidohydrolase"/>
</dbReference>
<dbReference type="SUPFAM" id="SSF53187">
    <property type="entry name" value="Zn-dependent exopeptidases"/>
    <property type="match status" value="1"/>
</dbReference>
<comment type="similarity">
    <text evidence="1">Belongs to the peptidase M20A family.</text>
</comment>
<dbReference type="EMBL" id="DWUX01000065">
    <property type="protein sequence ID" value="HJD39067.1"/>
    <property type="molecule type" value="Genomic_DNA"/>
</dbReference>
<accession>A0A9D2R747</accession>
<dbReference type="PIRSF" id="PIRSF037226">
    <property type="entry name" value="Amidohydrolase_ACY1L2_prd"/>
    <property type="match status" value="1"/>
</dbReference>
<dbReference type="Pfam" id="PF01546">
    <property type="entry name" value="Peptidase_M20"/>
    <property type="match status" value="1"/>
</dbReference>
<feature type="domain" description="Peptidase M20 dimerisation" evidence="2">
    <location>
        <begin position="172"/>
        <end position="264"/>
    </location>
</feature>
<dbReference type="NCBIfam" id="TIGR01891">
    <property type="entry name" value="amidohydrolases"/>
    <property type="match status" value="1"/>
</dbReference>
<sequence>MNINKQKILQALQKHYDKAVALSLDLSDHPELPYEEFESSKKIVKILSEAGFKVTYPYAGYHTAFCAELDNGTGPSAALLVEYDALPEIGHGCGHNLHGALSVLAGLGLMELKDSFKGRLYVIGTPAEEENGAKIGMAQQGIFDHMSLAAMMHSASGEFSIPDMDVLSLRCYVVDFHGKTAHSVSSPWEGRSALAAGRKFLDLIDARRECFTPDIHVNSVILDGGKAPNIIPDFCRIRMEFRTDSLKKLEKMDEAIRKCADAAALALECTVTLEPGLSDFYDMVRTQPLETAVTELLEDYGKKTASVNTPSGSSDVGNVSYHCPAIQPQISVTNETMALHTTEFRNACRTDFAHESMLKGAAVLTELFLKVYNDPEFRSQVQSSWEESLRKKKE</sequence>
<dbReference type="InterPro" id="IPR036264">
    <property type="entry name" value="Bact_exopeptidase_dim_dom"/>
</dbReference>
<dbReference type="Proteomes" id="UP000823850">
    <property type="component" value="Unassembled WGS sequence"/>
</dbReference>
<dbReference type="InterPro" id="IPR017144">
    <property type="entry name" value="Xaa-Arg_dipeptidase"/>
</dbReference>
<dbReference type="InterPro" id="IPR011650">
    <property type="entry name" value="Peptidase_M20_dimer"/>
</dbReference>
<name>A0A9D2R747_9FIRM</name>
<dbReference type="InterPro" id="IPR052030">
    <property type="entry name" value="Peptidase_M20/M20A_hydrolases"/>
</dbReference>
<dbReference type="PANTHER" id="PTHR30575:SF0">
    <property type="entry name" value="XAA-ARG DIPEPTIDASE"/>
    <property type="match status" value="1"/>
</dbReference>
<dbReference type="PANTHER" id="PTHR30575">
    <property type="entry name" value="PEPTIDASE M20"/>
    <property type="match status" value="1"/>
</dbReference>
<dbReference type="GO" id="GO:0005737">
    <property type="term" value="C:cytoplasm"/>
    <property type="evidence" value="ECO:0007669"/>
    <property type="project" value="TreeGrafter"/>
</dbReference>
<evidence type="ECO:0000259" key="2">
    <source>
        <dbReference type="Pfam" id="PF07687"/>
    </source>
</evidence>
<organism evidence="3 4">
    <name type="scientific">Candidatus Blautia stercoripullorum</name>
    <dbReference type="NCBI Taxonomy" id="2838502"/>
    <lineage>
        <taxon>Bacteria</taxon>
        <taxon>Bacillati</taxon>
        <taxon>Bacillota</taxon>
        <taxon>Clostridia</taxon>
        <taxon>Lachnospirales</taxon>
        <taxon>Lachnospiraceae</taxon>
        <taxon>Blautia</taxon>
    </lineage>
</organism>
<reference evidence="3" key="2">
    <citation type="submission" date="2021-04" db="EMBL/GenBank/DDBJ databases">
        <authorList>
            <person name="Gilroy R."/>
        </authorList>
    </citation>
    <scope>NUCLEOTIDE SEQUENCE</scope>
    <source>
        <strain evidence="3">ChiW19-6364</strain>
    </source>
</reference>
<gene>
    <name evidence="3" type="ORF">H9913_03490</name>
</gene>
<dbReference type="SUPFAM" id="SSF55031">
    <property type="entry name" value="Bacterial exopeptidase dimerisation domain"/>
    <property type="match status" value="1"/>
</dbReference>
<evidence type="ECO:0000313" key="4">
    <source>
        <dbReference type="Proteomes" id="UP000823850"/>
    </source>
</evidence>
<comment type="caution">
    <text evidence="3">The sequence shown here is derived from an EMBL/GenBank/DDBJ whole genome shotgun (WGS) entry which is preliminary data.</text>
</comment>
<dbReference type="Gene3D" id="3.40.630.10">
    <property type="entry name" value="Zn peptidases"/>
    <property type="match status" value="1"/>
</dbReference>
<dbReference type="GO" id="GO:0046657">
    <property type="term" value="P:folic acid catabolic process"/>
    <property type="evidence" value="ECO:0007669"/>
    <property type="project" value="TreeGrafter"/>
</dbReference>
<dbReference type="Gene3D" id="3.30.70.360">
    <property type="match status" value="1"/>
</dbReference>
<dbReference type="GO" id="GO:0071713">
    <property type="term" value="F:para-aminobenzoyl-glutamate hydrolase activity"/>
    <property type="evidence" value="ECO:0007669"/>
    <property type="project" value="TreeGrafter"/>
</dbReference>
<dbReference type="InterPro" id="IPR002933">
    <property type="entry name" value="Peptidase_M20"/>
</dbReference>
<reference evidence="3" key="1">
    <citation type="journal article" date="2021" name="PeerJ">
        <title>Extensive microbial diversity within the chicken gut microbiome revealed by metagenomics and culture.</title>
        <authorList>
            <person name="Gilroy R."/>
            <person name="Ravi A."/>
            <person name="Getino M."/>
            <person name="Pursley I."/>
            <person name="Horton D.L."/>
            <person name="Alikhan N.F."/>
            <person name="Baker D."/>
            <person name="Gharbi K."/>
            <person name="Hall N."/>
            <person name="Watson M."/>
            <person name="Adriaenssens E.M."/>
            <person name="Foster-Nyarko E."/>
            <person name="Jarju S."/>
            <person name="Secka A."/>
            <person name="Antonio M."/>
            <person name="Oren A."/>
            <person name="Chaudhuri R.R."/>
            <person name="La Ragione R."/>
            <person name="Hildebrand F."/>
            <person name="Pallen M.J."/>
        </authorList>
    </citation>
    <scope>NUCLEOTIDE SEQUENCE</scope>
    <source>
        <strain evidence="3">ChiW19-6364</strain>
    </source>
</reference>
<evidence type="ECO:0000313" key="3">
    <source>
        <dbReference type="EMBL" id="HJD39067.1"/>
    </source>
</evidence>
<dbReference type="Pfam" id="PF07687">
    <property type="entry name" value="M20_dimer"/>
    <property type="match status" value="1"/>
</dbReference>